<keyword evidence="1" id="KW-0472">Membrane</keyword>
<feature type="transmembrane region" description="Helical" evidence="1">
    <location>
        <begin position="83"/>
        <end position="105"/>
    </location>
</feature>
<reference evidence="2 3" key="1">
    <citation type="submission" date="2023-12" db="EMBL/GenBank/DDBJ databases">
        <title>Genomic sequences of Capnocytophaga and Parvimonas strains.</title>
        <authorList>
            <person name="Watt R.M."/>
            <person name="Wang M."/>
            <person name="Yang T."/>
            <person name="Tong W.M."/>
        </authorList>
    </citation>
    <scope>NUCLEOTIDE SEQUENCE [LARGE SCALE GENOMIC DNA]</scope>
    <source>
        <strain evidence="2 3">CCUG 13156</strain>
    </source>
</reference>
<comment type="caution">
    <text evidence="2">The sequence shown here is derived from an EMBL/GenBank/DDBJ whole genome shotgun (WGS) entry which is preliminary data.</text>
</comment>
<protein>
    <submittedName>
        <fullName evidence="2">Uncharacterized protein</fullName>
    </submittedName>
</protein>
<evidence type="ECO:0000313" key="3">
    <source>
        <dbReference type="Proteomes" id="UP001324270"/>
    </source>
</evidence>
<sequence length="174" mass="20047">MKRIAIFLTPLVLLYAYDKQIALRDRLYYLWHTLSTCAPIVVLANYFYAWQQTHQAFIIALVVALSVNLVIGALYHICNHSFSWRALLIKNAQMLGVVAAVYLLLDLLKVPLRETSTGEVFESTLQMMTLLYPVSKAIKNIFVLTHGKYPPSWVIKALYNYEKEGKLKEFFVNE</sequence>
<keyword evidence="1" id="KW-1133">Transmembrane helix</keyword>
<name>A0ABU5Y9G3_9FLAO</name>
<dbReference type="Proteomes" id="UP001324270">
    <property type="component" value="Unassembled WGS sequence"/>
</dbReference>
<feature type="transmembrane region" description="Helical" evidence="1">
    <location>
        <begin position="56"/>
        <end position="77"/>
    </location>
</feature>
<feature type="transmembrane region" description="Helical" evidence="1">
    <location>
        <begin position="28"/>
        <end position="49"/>
    </location>
</feature>
<dbReference type="RefSeq" id="WP_314967926.1">
    <property type="nucleotide sequence ID" value="NZ_CAUSZE010000005.1"/>
</dbReference>
<evidence type="ECO:0000313" key="2">
    <source>
        <dbReference type="EMBL" id="MEB3040455.1"/>
    </source>
</evidence>
<keyword evidence="3" id="KW-1185">Reference proteome</keyword>
<dbReference type="EMBL" id="JAYKBV010000008">
    <property type="protein sequence ID" value="MEB3040455.1"/>
    <property type="molecule type" value="Genomic_DNA"/>
</dbReference>
<proteinExistence type="predicted"/>
<organism evidence="2 3">
    <name type="scientific">Capnocytophaga gingivalis</name>
    <dbReference type="NCBI Taxonomy" id="1017"/>
    <lineage>
        <taxon>Bacteria</taxon>
        <taxon>Pseudomonadati</taxon>
        <taxon>Bacteroidota</taxon>
        <taxon>Flavobacteriia</taxon>
        <taxon>Flavobacteriales</taxon>
        <taxon>Flavobacteriaceae</taxon>
        <taxon>Capnocytophaga</taxon>
    </lineage>
</organism>
<accession>A0ABU5Y9G3</accession>
<evidence type="ECO:0000256" key="1">
    <source>
        <dbReference type="SAM" id="Phobius"/>
    </source>
</evidence>
<gene>
    <name evidence="2" type="ORF">VJJ49_07075</name>
</gene>
<keyword evidence="1" id="KW-0812">Transmembrane</keyword>